<protein>
    <recommendedName>
        <fullName evidence="1">Ubiquitin-like domain-containing protein</fullName>
    </recommendedName>
</protein>
<dbReference type="PROSITE" id="PS50053">
    <property type="entry name" value="UBIQUITIN_2"/>
    <property type="match status" value="1"/>
</dbReference>
<dbReference type="SUPFAM" id="SSF54236">
    <property type="entry name" value="Ubiquitin-like"/>
    <property type="match status" value="1"/>
</dbReference>
<dbReference type="Pfam" id="PF00240">
    <property type="entry name" value="ubiquitin"/>
    <property type="match status" value="1"/>
</dbReference>
<reference evidence="2" key="1">
    <citation type="journal article" date="2020" name="Fungal Divers.">
        <title>Resolving the Mortierellaceae phylogeny through synthesis of multi-gene phylogenetics and phylogenomics.</title>
        <authorList>
            <person name="Vandepol N."/>
            <person name="Liber J."/>
            <person name="Desiro A."/>
            <person name="Na H."/>
            <person name="Kennedy M."/>
            <person name="Barry K."/>
            <person name="Grigoriev I.V."/>
            <person name="Miller A.N."/>
            <person name="O'Donnell K."/>
            <person name="Stajich J.E."/>
            <person name="Bonito G."/>
        </authorList>
    </citation>
    <scope>NUCLEOTIDE SEQUENCE</scope>
    <source>
        <strain evidence="2">REB-010B</strain>
    </source>
</reference>
<dbReference type="SMART" id="SM00213">
    <property type="entry name" value="UBQ"/>
    <property type="match status" value="1"/>
</dbReference>
<dbReference type="CDD" id="cd17039">
    <property type="entry name" value="Ubl_ubiquitin_like"/>
    <property type="match status" value="1"/>
</dbReference>
<dbReference type="PANTHER" id="PTHR10666">
    <property type="entry name" value="UBIQUITIN"/>
    <property type="match status" value="1"/>
</dbReference>
<accession>A0A9P6RRV9</accession>
<organism evidence="2 3">
    <name type="scientific">Dissophora globulifera</name>
    <dbReference type="NCBI Taxonomy" id="979702"/>
    <lineage>
        <taxon>Eukaryota</taxon>
        <taxon>Fungi</taxon>
        <taxon>Fungi incertae sedis</taxon>
        <taxon>Mucoromycota</taxon>
        <taxon>Mortierellomycotina</taxon>
        <taxon>Mortierellomycetes</taxon>
        <taxon>Mortierellales</taxon>
        <taxon>Mortierellaceae</taxon>
        <taxon>Dissophora</taxon>
    </lineage>
</organism>
<evidence type="ECO:0000313" key="3">
    <source>
        <dbReference type="Proteomes" id="UP000738325"/>
    </source>
</evidence>
<dbReference type="InterPro" id="IPR000626">
    <property type="entry name" value="Ubiquitin-like_dom"/>
</dbReference>
<proteinExistence type="predicted"/>
<comment type="caution">
    <text evidence="2">The sequence shown here is derived from an EMBL/GenBank/DDBJ whole genome shotgun (WGS) entry which is preliminary data.</text>
</comment>
<gene>
    <name evidence="2" type="ORF">BGZ99_008803</name>
</gene>
<keyword evidence="3" id="KW-1185">Reference proteome</keyword>
<dbReference type="Gene3D" id="3.10.20.90">
    <property type="entry name" value="Phosphatidylinositol 3-kinase Catalytic Subunit, Chain A, domain 1"/>
    <property type="match status" value="1"/>
</dbReference>
<dbReference type="InterPro" id="IPR050158">
    <property type="entry name" value="Ubiquitin_ubiquitin-like"/>
</dbReference>
<evidence type="ECO:0000259" key="1">
    <source>
        <dbReference type="PROSITE" id="PS50053"/>
    </source>
</evidence>
<name>A0A9P6RRV9_9FUNG</name>
<evidence type="ECO:0000313" key="2">
    <source>
        <dbReference type="EMBL" id="KAG0326894.1"/>
    </source>
</evidence>
<dbReference type="PRINTS" id="PR00348">
    <property type="entry name" value="UBIQUITIN"/>
</dbReference>
<dbReference type="OrthoDB" id="428577at2759"/>
<dbReference type="Proteomes" id="UP000738325">
    <property type="component" value="Unassembled WGS sequence"/>
</dbReference>
<dbReference type="InterPro" id="IPR019956">
    <property type="entry name" value="Ubiquitin_dom"/>
</dbReference>
<dbReference type="InterPro" id="IPR029071">
    <property type="entry name" value="Ubiquitin-like_domsf"/>
</dbReference>
<sequence length="117" mass="13065">MVIFVKSASGNMITVATRPDWTISNVKRRVEELGGMPSEEQRLLLGKQDLPDDALLSTYNIVENTTLYLLRRVMNCCCGCSRMQETTPRNVQIGIKLVHDKLEDTPVTGPTDTVLNV</sequence>
<dbReference type="AlphaFoldDB" id="A0A9P6RRV9"/>
<feature type="domain" description="Ubiquitin-like" evidence="1">
    <location>
        <begin position="1"/>
        <end position="72"/>
    </location>
</feature>
<dbReference type="EMBL" id="JAAAIP010000070">
    <property type="protein sequence ID" value="KAG0326894.1"/>
    <property type="molecule type" value="Genomic_DNA"/>
</dbReference>